<reference evidence="5 6" key="1">
    <citation type="submission" date="2017-10" db="EMBL/GenBank/DDBJ databases">
        <title>Draft genome of Longibacter Salinarum.</title>
        <authorList>
            <person name="Goh K.M."/>
            <person name="Shamsir M.S."/>
            <person name="Lim S.W."/>
        </authorList>
    </citation>
    <scope>NUCLEOTIDE SEQUENCE [LARGE SCALE GENOMIC DNA]</scope>
    <source>
        <strain evidence="5 6">KCTC 52045</strain>
    </source>
</reference>
<dbReference type="CDD" id="cd05121">
    <property type="entry name" value="ABC1_ADCK3-like"/>
    <property type="match status" value="1"/>
</dbReference>
<evidence type="ECO:0000256" key="3">
    <source>
        <dbReference type="SAM" id="Phobius"/>
    </source>
</evidence>
<dbReference type="EMBL" id="PDEQ01000008">
    <property type="protein sequence ID" value="PEN12349.1"/>
    <property type="molecule type" value="Genomic_DNA"/>
</dbReference>
<keyword evidence="3" id="KW-0472">Membrane</keyword>
<keyword evidence="6" id="KW-1185">Reference proteome</keyword>
<keyword evidence="3" id="KW-1133">Transmembrane helix</keyword>
<dbReference type="OrthoDB" id="9795390at2"/>
<dbReference type="InterPro" id="IPR011009">
    <property type="entry name" value="Kinase-like_dom_sf"/>
</dbReference>
<comment type="similarity">
    <text evidence="1">Belongs to the protein kinase superfamily. ADCK protein kinase family.</text>
</comment>
<feature type="compositionally biased region" description="Polar residues" evidence="2">
    <location>
        <begin position="1"/>
        <end position="16"/>
    </location>
</feature>
<evidence type="ECO:0000313" key="6">
    <source>
        <dbReference type="Proteomes" id="UP000220102"/>
    </source>
</evidence>
<dbReference type="RefSeq" id="WP_098077428.1">
    <property type="nucleotide sequence ID" value="NZ_PDEQ01000008.1"/>
</dbReference>
<protein>
    <submittedName>
        <fullName evidence="5">Ubiquinone biosynthesis protein UbiB</fullName>
    </submittedName>
</protein>
<organism evidence="5 6">
    <name type="scientific">Longibacter salinarum</name>
    <dbReference type="NCBI Taxonomy" id="1850348"/>
    <lineage>
        <taxon>Bacteria</taxon>
        <taxon>Pseudomonadati</taxon>
        <taxon>Rhodothermota</taxon>
        <taxon>Rhodothermia</taxon>
        <taxon>Rhodothermales</taxon>
        <taxon>Salisaetaceae</taxon>
        <taxon>Longibacter</taxon>
    </lineage>
</organism>
<feature type="transmembrane region" description="Helical" evidence="3">
    <location>
        <begin position="597"/>
        <end position="614"/>
    </location>
</feature>
<dbReference type="InterPro" id="IPR004147">
    <property type="entry name" value="ABC1_dom"/>
</dbReference>
<dbReference type="Proteomes" id="UP000220102">
    <property type="component" value="Unassembled WGS sequence"/>
</dbReference>
<evidence type="ECO:0000313" key="5">
    <source>
        <dbReference type="EMBL" id="PEN12349.1"/>
    </source>
</evidence>
<feature type="domain" description="ABC1 atypical kinase-like" evidence="4">
    <location>
        <begin position="178"/>
        <end position="422"/>
    </location>
</feature>
<dbReference type="InterPro" id="IPR050154">
    <property type="entry name" value="UbiB_kinase"/>
</dbReference>
<evidence type="ECO:0000259" key="4">
    <source>
        <dbReference type="Pfam" id="PF03109"/>
    </source>
</evidence>
<evidence type="ECO:0000256" key="1">
    <source>
        <dbReference type="ARBA" id="ARBA00009670"/>
    </source>
</evidence>
<proteinExistence type="inferred from homology"/>
<dbReference type="PANTHER" id="PTHR10566:SF113">
    <property type="entry name" value="PROTEIN ACTIVITY OF BC1 COMPLEX KINASE 7, CHLOROPLASTIC"/>
    <property type="match status" value="1"/>
</dbReference>
<feature type="region of interest" description="Disordered" evidence="2">
    <location>
        <begin position="1"/>
        <end position="68"/>
    </location>
</feature>
<dbReference type="SUPFAM" id="SSF56112">
    <property type="entry name" value="Protein kinase-like (PK-like)"/>
    <property type="match status" value="1"/>
</dbReference>
<evidence type="ECO:0000256" key="2">
    <source>
        <dbReference type="SAM" id="MobiDB-lite"/>
    </source>
</evidence>
<gene>
    <name evidence="5" type="ORF">CRI94_14615</name>
</gene>
<keyword evidence="3" id="KW-0812">Transmembrane</keyword>
<dbReference type="PANTHER" id="PTHR10566">
    <property type="entry name" value="CHAPERONE-ACTIVITY OF BC1 COMPLEX CABC1 -RELATED"/>
    <property type="match status" value="1"/>
</dbReference>
<feature type="transmembrane region" description="Helical" evidence="3">
    <location>
        <begin position="571"/>
        <end position="591"/>
    </location>
</feature>
<accession>A0A2A8CUX5</accession>
<sequence>MADAHSTSRSTSQASPPNGDASGESTSEEGIPPALREPISGDGVGETSDTLPVEHEPRSSSKKKSPLADFDPLAPYRGAIRRFFTVYRHVAGLLMGGHLAYVRSLPDRQKKRLRSPGRRLLAFLLRPLVKRDLRDKPFPVQLRRRLEILGPTFTKLGQIMAIREDLLPDAITRELESLMDHLPAIPFEQVQAIIERDLETPVDLLFESIDPEPIGSASIAQAHRAVTRGGDEVVVKVIKPGIRDVITSDLKLLEFFGVFLQWILPRYQPSQIIEEFSSYTRREVDYTYEADNAEVFAANFQDMPGIVFPDIYRSLSSDDVLTMEFLEGIRPGSAASLALSEEERQRVIDLGAASIIRMLYDDGFFHADLHAGNLMIMPGERPKDLKIGFIDLGMVGRFNSKLKRRMLYYYYALVRGDVENASRHLLSMARIGEGGDPQGFQRAVADMARHFLMRSKQGEISFAQVILQSLSLGGRYHVFFPVEMTLMVKALVTFEGVGRTLDPDLDVVAVSRRHVQDIFRDRFDPRALGRELVSNAPEFVDAVMQLPQLMSQGVSFAEERMSTRLSTDDPIAGLRSGIIAGSCIVGGVVAVVQGGPLWLSIPLFIIGGLLALFAR</sequence>
<keyword evidence="5" id="KW-0830">Ubiquinone</keyword>
<dbReference type="AlphaFoldDB" id="A0A2A8CUX5"/>
<name>A0A2A8CUX5_9BACT</name>
<comment type="caution">
    <text evidence="5">The sequence shown here is derived from an EMBL/GenBank/DDBJ whole genome shotgun (WGS) entry which is preliminary data.</text>
</comment>
<dbReference type="Pfam" id="PF03109">
    <property type="entry name" value="ABC1"/>
    <property type="match status" value="1"/>
</dbReference>